<feature type="domain" description="Penicillin-binding protein transpeptidase" evidence="5">
    <location>
        <begin position="243"/>
        <end position="532"/>
    </location>
</feature>
<feature type="region of interest" description="Disordered" evidence="4">
    <location>
        <begin position="258"/>
        <end position="288"/>
    </location>
</feature>
<evidence type="ECO:0000256" key="2">
    <source>
        <dbReference type="ARBA" id="ARBA00007171"/>
    </source>
</evidence>
<evidence type="ECO:0000313" key="8">
    <source>
        <dbReference type="Proteomes" id="UP000326464"/>
    </source>
</evidence>
<proteinExistence type="inferred from homology"/>
<comment type="caution">
    <text evidence="7">The sequence shown here is derived from an EMBL/GenBank/DDBJ whole genome shotgun (WGS) entry which is preliminary data.</text>
</comment>
<evidence type="ECO:0000256" key="4">
    <source>
        <dbReference type="SAM" id="MobiDB-lite"/>
    </source>
</evidence>
<dbReference type="OrthoDB" id="9789078at2"/>
<sequence>MVLGVRLFQLQALDLGGMAQVGLSKRLTNTTVAPVRGSIVDMNGKYFARSVERYDVVVDQRLSAVDGFDRTVPDPEDPDSTIRIDVPIEQGLQELSAVLGIDVETLRGSVLGDKTFNYIAKSVTPEVKNRALEIGIPGVYADKTSVRTYPAGSVAGSVIGFVSENGAPQEGLEYSLNDALQGTAGSRTFEIGGDGIRIPYATNEDVPAVDGQSVRLTIDQDLQWFAQQTIASQVKDYNAEWGNIVVVETGTGAIRAMAESTTPDPNDPTATPPEQRRPNSVSASFEPGSTTKVITLAGALEEGLIEPTSKFTLENRYTVGDQTFKDAWEHGTEKRTAAGVLAKSMNTGTVQIGEKLTKQERYDWLKKFGIGEPLGTGLNEENQGLLSTPENWDDRQQYTVLFGQGLTQTALHTAMVYQTIANDGVRLKPRLIDAYIDPDGTEHVVPQAEGTEVVSEKTAAEMRKMLETVTEEGSGKSGELEQYRVGAKTGTAEAPGAGGGYDGYTLSYAGIAPIEDPKYVVVITLQRPQGDLYYLIPGESFQKVMQQALNSDNVPASTTKPDIYPVEY</sequence>
<organism evidence="7 8">
    <name type="scientific">Arthrobacter bussei</name>
    <dbReference type="NCBI Taxonomy" id="2594179"/>
    <lineage>
        <taxon>Bacteria</taxon>
        <taxon>Bacillati</taxon>
        <taxon>Actinomycetota</taxon>
        <taxon>Actinomycetes</taxon>
        <taxon>Micrococcales</taxon>
        <taxon>Micrococcaceae</taxon>
        <taxon>Arthrobacter</taxon>
    </lineage>
</organism>
<dbReference type="SUPFAM" id="SSF56519">
    <property type="entry name" value="Penicillin binding protein dimerisation domain"/>
    <property type="match status" value="1"/>
</dbReference>
<evidence type="ECO:0000259" key="6">
    <source>
        <dbReference type="Pfam" id="PF03717"/>
    </source>
</evidence>
<accession>A0A7X1TP10</accession>
<evidence type="ECO:0000256" key="1">
    <source>
        <dbReference type="ARBA" id="ARBA00004370"/>
    </source>
</evidence>
<dbReference type="PANTHER" id="PTHR30627:SF1">
    <property type="entry name" value="PEPTIDOGLYCAN D,D-TRANSPEPTIDASE FTSI"/>
    <property type="match status" value="1"/>
</dbReference>
<dbReference type="Gene3D" id="3.90.1310.10">
    <property type="entry name" value="Penicillin-binding protein 2a (Domain 2)"/>
    <property type="match status" value="1"/>
</dbReference>
<comment type="subcellular location">
    <subcellularLocation>
        <location evidence="1">Membrane</location>
    </subcellularLocation>
</comment>
<dbReference type="Pfam" id="PF03717">
    <property type="entry name" value="PBP_dimer"/>
    <property type="match status" value="1"/>
</dbReference>
<dbReference type="SUPFAM" id="SSF56601">
    <property type="entry name" value="beta-lactamase/transpeptidase-like"/>
    <property type="match status" value="1"/>
</dbReference>
<feature type="compositionally biased region" description="Polar residues" evidence="4">
    <location>
        <begin position="278"/>
        <end position="288"/>
    </location>
</feature>
<dbReference type="InterPro" id="IPR012338">
    <property type="entry name" value="Beta-lactam/transpept-like"/>
</dbReference>
<dbReference type="InterPro" id="IPR001460">
    <property type="entry name" value="PCN-bd_Tpept"/>
</dbReference>
<evidence type="ECO:0000256" key="3">
    <source>
        <dbReference type="ARBA" id="ARBA00023136"/>
    </source>
</evidence>
<evidence type="ECO:0000259" key="5">
    <source>
        <dbReference type="Pfam" id="PF00905"/>
    </source>
</evidence>
<dbReference type="Gene3D" id="3.40.710.10">
    <property type="entry name" value="DD-peptidase/beta-lactamase superfamily"/>
    <property type="match status" value="1"/>
</dbReference>
<dbReference type="InterPro" id="IPR050515">
    <property type="entry name" value="Beta-lactam/transpept"/>
</dbReference>
<reference evidence="8" key="1">
    <citation type="submission" date="2019-07" db="EMBL/GenBank/DDBJ databases">
        <title>Arthrobacter KR32 sp. nov., isolated from mountain cheese made of cows milk.</title>
        <authorList>
            <person name="Flegler A."/>
        </authorList>
    </citation>
    <scope>NUCLEOTIDE SEQUENCE [LARGE SCALE GENOMIC DNA]</scope>
    <source>
        <strain evidence="8">KR32</strain>
    </source>
</reference>
<dbReference type="Pfam" id="PF00905">
    <property type="entry name" value="Transpeptidase"/>
    <property type="match status" value="1"/>
</dbReference>
<protein>
    <submittedName>
        <fullName evidence="7">Penicillin-binding protein 2</fullName>
    </submittedName>
</protein>
<dbReference type="Proteomes" id="UP000326464">
    <property type="component" value="Unassembled WGS sequence"/>
</dbReference>
<dbReference type="InterPro" id="IPR036138">
    <property type="entry name" value="PBP_dimer_sf"/>
</dbReference>
<dbReference type="GO" id="GO:0005886">
    <property type="term" value="C:plasma membrane"/>
    <property type="evidence" value="ECO:0007669"/>
    <property type="project" value="TreeGrafter"/>
</dbReference>
<dbReference type="Gene3D" id="3.30.450.330">
    <property type="match status" value="1"/>
</dbReference>
<dbReference type="InterPro" id="IPR005311">
    <property type="entry name" value="PBP_dimer"/>
</dbReference>
<feature type="domain" description="Penicillin-binding protein dimerisation" evidence="6">
    <location>
        <begin position="33"/>
        <end position="185"/>
    </location>
</feature>
<feature type="compositionally biased region" description="Low complexity" evidence="4">
    <location>
        <begin position="261"/>
        <end position="273"/>
    </location>
</feature>
<evidence type="ECO:0000313" key="7">
    <source>
        <dbReference type="EMBL" id="MPY11138.1"/>
    </source>
</evidence>
<dbReference type="EMBL" id="VJXX01000002">
    <property type="protein sequence ID" value="MPY11138.1"/>
    <property type="molecule type" value="Genomic_DNA"/>
</dbReference>
<comment type="similarity">
    <text evidence="2">Belongs to the transpeptidase family.</text>
</comment>
<keyword evidence="3" id="KW-0472">Membrane</keyword>
<dbReference type="GO" id="GO:0071555">
    <property type="term" value="P:cell wall organization"/>
    <property type="evidence" value="ECO:0007669"/>
    <property type="project" value="TreeGrafter"/>
</dbReference>
<name>A0A7X1TP10_9MICC</name>
<dbReference type="GO" id="GO:0008658">
    <property type="term" value="F:penicillin binding"/>
    <property type="evidence" value="ECO:0007669"/>
    <property type="project" value="InterPro"/>
</dbReference>
<gene>
    <name evidence="7" type="ORF">FNH21_10480</name>
</gene>
<dbReference type="AlphaFoldDB" id="A0A7X1TP10"/>
<dbReference type="PANTHER" id="PTHR30627">
    <property type="entry name" value="PEPTIDOGLYCAN D,D-TRANSPEPTIDASE"/>
    <property type="match status" value="1"/>
</dbReference>
<keyword evidence="8" id="KW-1185">Reference proteome</keyword>